<organism evidence="2 3">
    <name type="scientific">Paenibacillus flagellatus</name>
    <dbReference type="NCBI Taxonomy" id="2211139"/>
    <lineage>
        <taxon>Bacteria</taxon>
        <taxon>Bacillati</taxon>
        <taxon>Bacillota</taxon>
        <taxon>Bacilli</taxon>
        <taxon>Bacillales</taxon>
        <taxon>Paenibacillaceae</taxon>
        <taxon>Paenibacillus</taxon>
    </lineage>
</organism>
<dbReference type="InterPro" id="IPR013217">
    <property type="entry name" value="Methyltransf_12"/>
</dbReference>
<dbReference type="OrthoDB" id="146133at2"/>
<dbReference type="AlphaFoldDB" id="A0A2V5K8S8"/>
<reference evidence="2 3" key="1">
    <citation type="submission" date="2018-05" db="EMBL/GenBank/DDBJ databases">
        <title>Paenibacillus flagellatus sp. nov., isolated from selenium mineral soil.</title>
        <authorList>
            <person name="Dai X."/>
        </authorList>
    </citation>
    <scope>NUCLEOTIDE SEQUENCE [LARGE SCALE GENOMIC DNA]</scope>
    <source>
        <strain evidence="2 3">DXL2</strain>
    </source>
</reference>
<keyword evidence="3" id="KW-1185">Reference proteome</keyword>
<dbReference type="EMBL" id="QJVJ01000003">
    <property type="protein sequence ID" value="PYI55901.1"/>
    <property type="molecule type" value="Genomic_DNA"/>
</dbReference>
<accession>A0A2V5K8S8</accession>
<dbReference type="RefSeq" id="WP_110839701.1">
    <property type="nucleotide sequence ID" value="NZ_QJVJ01000003.1"/>
</dbReference>
<evidence type="ECO:0000313" key="3">
    <source>
        <dbReference type="Proteomes" id="UP000247476"/>
    </source>
</evidence>
<gene>
    <name evidence="2" type="ORF">DLM86_09320</name>
</gene>
<dbReference type="InterPro" id="IPR029063">
    <property type="entry name" value="SAM-dependent_MTases_sf"/>
</dbReference>
<proteinExistence type="predicted"/>
<protein>
    <recommendedName>
        <fullName evidence="1">Methyltransferase type 12 domain-containing protein</fullName>
    </recommendedName>
</protein>
<evidence type="ECO:0000259" key="1">
    <source>
        <dbReference type="Pfam" id="PF08242"/>
    </source>
</evidence>
<sequence length="270" mass="31017">MDTDWKIERLDRMLNVTAELFFGKEAELFFRRFEGGRDSLLDIGCGNGAYLGRLAAAYPGLGLTGIDPEERLLRKAKDAPSLAQAARFLHGGYDVLTGDETYDTILARLVVLHLPDRDHWGHWLAERTRERSELVVIDFDDDRYCGDDRLPLFTALYKRARRTLRGPRSFVPLPDALRLALEPYGFERLRVERYEVRADKPDTKRLLRDYMRLATEYMTGEPISAERERELLDWEDDPASDQRIPMFGAVFARRKGDESGKGEGEGERTA</sequence>
<dbReference type="CDD" id="cd02440">
    <property type="entry name" value="AdoMet_MTases"/>
    <property type="match status" value="1"/>
</dbReference>
<name>A0A2V5K8S8_9BACL</name>
<evidence type="ECO:0000313" key="2">
    <source>
        <dbReference type="EMBL" id="PYI55901.1"/>
    </source>
</evidence>
<dbReference type="Pfam" id="PF08242">
    <property type="entry name" value="Methyltransf_12"/>
    <property type="match status" value="1"/>
</dbReference>
<dbReference type="Gene3D" id="3.40.50.150">
    <property type="entry name" value="Vaccinia Virus protein VP39"/>
    <property type="match status" value="1"/>
</dbReference>
<dbReference type="Proteomes" id="UP000247476">
    <property type="component" value="Unassembled WGS sequence"/>
</dbReference>
<comment type="caution">
    <text evidence="2">The sequence shown here is derived from an EMBL/GenBank/DDBJ whole genome shotgun (WGS) entry which is preliminary data.</text>
</comment>
<feature type="domain" description="Methyltransferase type 12" evidence="1">
    <location>
        <begin position="41"/>
        <end position="120"/>
    </location>
</feature>
<dbReference type="SUPFAM" id="SSF53335">
    <property type="entry name" value="S-adenosyl-L-methionine-dependent methyltransferases"/>
    <property type="match status" value="1"/>
</dbReference>